<dbReference type="PANTHER" id="PTHR12447">
    <property type="entry name" value="ANKYRIN REPEAT DOMAIN-CONTAINING PROTEIN 13"/>
    <property type="match status" value="1"/>
</dbReference>
<organism evidence="2 3">
    <name type="scientific">Zizania palustris</name>
    <name type="common">Northern wild rice</name>
    <dbReference type="NCBI Taxonomy" id="103762"/>
    <lineage>
        <taxon>Eukaryota</taxon>
        <taxon>Viridiplantae</taxon>
        <taxon>Streptophyta</taxon>
        <taxon>Embryophyta</taxon>
        <taxon>Tracheophyta</taxon>
        <taxon>Spermatophyta</taxon>
        <taxon>Magnoliopsida</taxon>
        <taxon>Liliopsida</taxon>
        <taxon>Poales</taxon>
        <taxon>Poaceae</taxon>
        <taxon>BOP clade</taxon>
        <taxon>Oryzoideae</taxon>
        <taxon>Oryzeae</taxon>
        <taxon>Zizaniinae</taxon>
        <taxon>Zizania</taxon>
    </lineage>
</organism>
<feature type="compositionally biased region" description="Low complexity" evidence="1">
    <location>
        <begin position="55"/>
        <end position="70"/>
    </location>
</feature>
<reference evidence="2" key="2">
    <citation type="submission" date="2021-02" db="EMBL/GenBank/DDBJ databases">
        <authorList>
            <person name="Kimball J.A."/>
            <person name="Haas M.W."/>
            <person name="Macchietto M."/>
            <person name="Kono T."/>
            <person name="Duquette J."/>
            <person name="Shao M."/>
        </authorList>
    </citation>
    <scope>NUCLEOTIDE SEQUENCE</scope>
    <source>
        <tissue evidence="2">Fresh leaf tissue</tissue>
    </source>
</reference>
<accession>A0A8J5SV35</accession>
<proteinExistence type="predicted"/>
<keyword evidence="3" id="KW-1185">Reference proteome</keyword>
<dbReference type="GO" id="GO:0005737">
    <property type="term" value="C:cytoplasm"/>
    <property type="evidence" value="ECO:0007669"/>
    <property type="project" value="TreeGrafter"/>
</dbReference>
<dbReference type="Proteomes" id="UP000729402">
    <property type="component" value="Unassembled WGS sequence"/>
</dbReference>
<dbReference type="OrthoDB" id="1700028at2759"/>
<feature type="region of interest" description="Disordered" evidence="1">
    <location>
        <begin position="55"/>
        <end position="76"/>
    </location>
</feature>
<comment type="caution">
    <text evidence="2">The sequence shown here is derived from an EMBL/GenBank/DDBJ whole genome shotgun (WGS) entry which is preliminary data.</text>
</comment>
<evidence type="ECO:0000313" key="3">
    <source>
        <dbReference type="Proteomes" id="UP000729402"/>
    </source>
</evidence>
<dbReference type="PANTHER" id="PTHR12447:SF7">
    <property type="entry name" value="ANKYRIN REPEAT FAMILY PROTEIN"/>
    <property type="match status" value="1"/>
</dbReference>
<gene>
    <name evidence="2" type="ORF">GUJ93_ZPchr0006g44073</name>
</gene>
<dbReference type="InterPro" id="IPR021832">
    <property type="entry name" value="ANKRD13"/>
</dbReference>
<protein>
    <submittedName>
        <fullName evidence="2">Uncharacterized protein</fullName>
    </submittedName>
</protein>
<name>A0A8J5SV35_ZIZPA</name>
<reference evidence="2" key="1">
    <citation type="journal article" date="2021" name="bioRxiv">
        <title>Whole Genome Assembly and Annotation of Northern Wild Rice, Zizania palustris L., Supports a Whole Genome Duplication in the Zizania Genus.</title>
        <authorList>
            <person name="Haas M."/>
            <person name="Kono T."/>
            <person name="Macchietto M."/>
            <person name="Millas R."/>
            <person name="McGilp L."/>
            <person name="Shao M."/>
            <person name="Duquette J."/>
            <person name="Hirsch C.N."/>
            <person name="Kimball J."/>
        </authorList>
    </citation>
    <scope>NUCLEOTIDE SEQUENCE</scope>
    <source>
        <tissue evidence="2">Fresh leaf tissue</tissue>
    </source>
</reference>
<dbReference type="AlphaFoldDB" id="A0A8J5SV35"/>
<sequence length="255" mass="27028">MHYSSSPLSSFLPCEAVLGLELGAARRGAAGAQAGATPLDLHALRHTEAELLRPLATTATATRPKRTSSAPIRPSDYAHSPMHHCVALRDGAGLVAVLHGLPPLAHPSRILSAADASREARLAASVSAVLDRHDVPDGDTALHLVVRLRLASVASALAAADAAPTLQNHARWTPLQEALCLVCKDIAACLLRAHCLAAWSKLRRRRSREGSGGDGGEEDNGGKKKIGEKTRVVWSIQKKNVLHVAPYALDSYKMT</sequence>
<evidence type="ECO:0000256" key="1">
    <source>
        <dbReference type="SAM" id="MobiDB-lite"/>
    </source>
</evidence>
<evidence type="ECO:0000313" key="2">
    <source>
        <dbReference type="EMBL" id="KAG8072142.1"/>
    </source>
</evidence>
<dbReference type="EMBL" id="JAAALK010000283">
    <property type="protein sequence ID" value="KAG8072142.1"/>
    <property type="molecule type" value="Genomic_DNA"/>
</dbReference>